<gene>
    <name evidence="1" type="ORF">DYB36_013507</name>
</gene>
<evidence type="ECO:0000313" key="2">
    <source>
        <dbReference type="Proteomes" id="UP000265427"/>
    </source>
</evidence>
<dbReference type="AlphaFoldDB" id="A0A397A0M7"/>
<comment type="caution">
    <text evidence="1">The sequence shown here is derived from an EMBL/GenBank/DDBJ whole genome shotgun (WGS) entry which is preliminary data.</text>
</comment>
<dbReference type="VEuPathDB" id="FungiDB:H257_02796"/>
<accession>A0A397A0M7</accession>
<organism evidence="1 2">
    <name type="scientific">Aphanomyces astaci</name>
    <name type="common">Crayfish plague agent</name>
    <dbReference type="NCBI Taxonomy" id="112090"/>
    <lineage>
        <taxon>Eukaryota</taxon>
        <taxon>Sar</taxon>
        <taxon>Stramenopiles</taxon>
        <taxon>Oomycota</taxon>
        <taxon>Saprolegniomycetes</taxon>
        <taxon>Saprolegniales</taxon>
        <taxon>Verrucalvaceae</taxon>
        <taxon>Aphanomyces</taxon>
    </lineage>
</organism>
<evidence type="ECO:0000313" key="1">
    <source>
        <dbReference type="EMBL" id="RHX99903.1"/>
    </source>
</evidence>
<evidence type="ECO:0008006" key="3">
    <source>
        <dbReference type="Google" id="ProtNLM"/>
    </source>
</evidence>
<proteinExistence type="predicted"/>
<name>A0A397A0M7_APHAT</name>
<reference evidence="1 2" key="1">
    <citation type="submission" date="2018-08" db="EMBL/GenBank/DDBJ databases">
        <title>Aphanomyces genome sequencing and annotation.</title>
        <authorList>
            <person name="Minardi D."/>
            <person name="Oidtmann B."/>
            <person name="Van Der Giezen M."/>
            <person name="Studholme D.J."/>
        </authorList>
    </citation>
    <scope>NUCLEOTIDE SEQUENCE [LARGE SCALE GENOMIC DNA]</scope>
    <source>
        <strain evidence="1 2">Kv</strain>
    </source>
</reference>
<protein>
    <recommendedName>
        <fullName evidence="3">DDE-1 domain-containing protein</fullName>
    </recommendedName>
</protein>
<sequence length="309" mass="34500">MITWIKVNQREWLFNYLATKKPDAAYNSLLKILQRFCKCHGFSRQRPTKNKLKKTVPAEVAAEFTGDFHHEYASYFMDCVFNVDEPGMYYDLPPSYIWASRGGNSKIFAGEKHSMYKTVVLTVRADGTKLPLMCIMRGTPGSRIESSDMRIAAEKLAATLNFSESDFVNFKKCQHIEGTWGVPLNAIRTFLYHLAGFGLKLDRAALKINHLGHASGTVQANLRRVHPSLQTHALVILADETLSHAMIAFPSAHGPILTDASGIYSIEETIGFNQVIYILSLVLQPLSLSKGAKKARKRSADQDAMTASK</sequence>
<dbReference type="Proteomes" id="UP000265427">
    <property type="component" value="Unassembled WGS sequence"/>
</dbReference>
<dbReference type="EMBL" id="QUSZ01008815">
    <property type="protein sequence ID" value="RHX99903.1"/>
    <property type="molecule type" value="Genomic_DNA"/>
</dbReference>